<keyword evidence="8 12" id="KW-0012">Acyltransferase</keyword>
<feature type="compositionally biased region" description="Basic and acidic residues" evidence="9">
    <location>
        <begin position="424"/>
        <end position="438"/>
    </location>
</feature>
<reference evidence="13" key="1">
    <citation type="submission" date="2015-10" db="EMBL/GenBank/DDBJ databases">
        <title>Genome of Paenibacillus bovis sp. nov.</title>
        <authorList>
            <person name="Wu Z."/>
            <person name="Gao C."/>
            <person name="Liu Z."/>
            <person name="Zheng H."/>
        </authorList>
    </citation>
    <scope>NUCLEOTIDE SEQUENCE [LARGE SCALE GENOMIC DNA]</scope>
    <source>
        <strain evidence="13">BD3526</strain>
    </source>
</reference>
<keyword evidence="5 10" id="KW-0812">Transmembrane</keyword>
<feature type="transmembrane region" description="Helical" evidence="10">
    <location>
        <begin position="206"/>
        <end position="224"/>
    </location>
</feature>
<dbReference type="GO" id="GO:0016747">
    <property type="term" value="F:acyltransferase activity, transferring groups other than amino-acyl groups"/>
    <property type="evidence" value="ECO:0007669"/>
    <property type="project" value="InterPro"/>
</dbReference>
<evidence type="ECO:0000256" key="7">
    <source>
        <dbReference type="ARBA" id="ARBA00023136"/>
    </source>
</evidence>
<dbReference type="Gene3D" id="3.40.50.1110">
    <property type="entry name" value="SGNH hydrolase"/>
    <property type="match status" value="1"/>
</dbReference>
<dbReference type="GO" id="GO:0005886">
    <property type="term" value="C:plasma membrane"/>
    <property type="evidence" value="ECO:0007669"/>
    <property type="project" value="UniProtKB-SubCell"/>
</dbReference>
<dbReference type="Pfam" id="PF01757">
    <property type="entry name" value="Acyl_transf_3"/>
    <property type="match status" value="1"/>
</dbReference>
<feature type="compositionally biased region" description="Basic and acidic residues" evidence="9">
    <location>
        <begin position="445"/>
        <end position="469"/>
    </location>
</feature>
<dbReference type="InterPro" id="IPR002656">
    <property type="entry name" value="Acyl_transf_3_dom"/>
</dbReference>
<feature type="compositionally biased region" description="Low complexity" evidence="9">
    <location>
        <begin position="514"/>
        <end position="525"/>
    </location>
</feature>
<evidence type="ECO:0000256" key="6">
    <source>
        <dbReference type="ARBA" id="ARBA00022989"/>
    </source>
</evidence>
<dbReference type="InterPro" id="IPR050879">
    <property type="entry name" value="Acyltransferase_3"/>
</dbReference>
<dbReference type="KEGG" id="pbv:AR543_02665"/>
<feature type="transmembrane region" description="Helical" evidence="10">
    <location>
        <begin position="380"/>
        <end position="401"/>
    </location>
</feature>
<evidence type="ECO:0000256" key="8">
    <source>
        <dbReference type="ARBA" id="ARBA00023315"/>
    </source>
</evidence>
<sequence length="692" mass="75598">MPKPLQQHRYMPGLDGLRAFAVLAVIIYHLNTDWAPGGLLGVGIFFVLSGYLITDILAGQWERHHRFAMKDFWIRRARRLLPAMFAMIAVVAIWCLIGDHSRLSALAGDIPAALLYISNWWFIFHKVSYFESFGPASPLGHLWSLAVEEQFYLLWPFLLLLGLKFLPKRGNLAGWILSLSIISALLMAVIYVPGEDPSRVYYGTDTRIFALLIGAALAIVWPSMKLKTNVSAPAQHVLDAAGTISLLVLIWLVWHTNEYQPFLYRGGMLLIAIITAILIAVLAHPASRLAVIVGSKPLRWLGRRSYGLYLWHFPVITLSTPQVSTEEPSILRAVIQVAVSLALAELSWRYVEEPVRRNGFRQTLNRTYAQRSQWRNSRSWIYGGGAAMLFVVSALVLGHVVSSSAPKVDPQQPQSVFIVGKPASTEDKSDSKTDKMPKEVASTVKPKDETDAKDSTAEQPAGDKEKTDTPDSTTADSTDEPTSKPSSGRTTGSSSLNSGSTKESASNQQSKLTSAADQNASDPAAATNKKVLDKIVSGDGVTAIGDSVMLDVARHLSEVMPGITIDGRVGRQMTEAPAEIQQLRRSGHLGSKVIIELGTNGSFTREQLEGLLDELGDVKKIILVNTRVPRPWETLVNDTINAVAAEDPRITVVDWYSASKGQDSFFATDGVHVNPSGAKVFATLVANAIAGK</sequence>
<protein>
    <submittedName>
        <fullName evidence="12">Acyltransferase</fullName>
    </submittedName>
</protein>
<feature type="compositionally biased region" description="Polar residues" evidence="9">
    <location>
        <begin position="404"/>
        <end position="415"/>
    </location>
</feature>
<evidence type="ECO:0000256" key="4">
    <source>
        <dbReference type="ARBA" id="ARBA00022679"/>
    </source>
</evidence>
<feature type="transmembrane region" description="Helical" evidence="10">
    <location>
        <begin position="266"/>
        <end position="285"/>
    </location>
</feature>
<feature type="domain" description="Acyltransferase 3" evidence="11">
    <location>
        <begin position="12"/>
        <end position="344"/>
    </location>
</feature>
<feature type="transmembrane region" description="Helical" evidence="10">
    <location>
        <begin position="12"/>
        <end position="31"/>
    </location>
</feature>
<dbReference type="InterPro" id="IPR036514">
    <property type="entry name" value="SGNH_hydro_sf"/>
</dbReference>
<proteinExistence type="inferred from homology"/>
<dbReference type="AlphaFoldDB" id="A0A172ZBL6"/>
<evidence type="ECO:0000256" key="10">
    <source>
        <dbReference type="SAM" id="Phobius"/>
    </source>
</evidence>
<dbReference type="PANTHER" id="PTHR23028">
    <property type="entry name" value="ACETYLTRANSFERASE"/>
    <property type="match status" value="1"/>
</dbReference>
<reference evidence="12 13" key="2">
    <citation type="journal article" date="2016" name="Int. J. Syst. Evol. Microbiol.">
        <title>Paenibacillus bovis sp. nov., isolated from raw yak (Bos grunniens) milk.</title>
        <authorList>
            <person name="Gao C."/>
            <person name="Han J."/>
            <person name="Liu Z."/>
            <person name="Xu X."/>
            <person name="Hang F."/>
            <person name="Wu Z."/>
        </authorList>
    </citation>
    <scope>NUCLEOTIDE SEQUENCE [LARGE SCALE GENOMIC DNA]</scope>
    <source>
        <strain evidence="12 13">BD3526</strain>
    </source>
</reference>
<dbReference type="PANTHER" id="PTHR23028:SF53">
    <property type="entry name" value="ACYL_TRANSF_3 DOMAIN-CONTAINING PROTEIN"/>
    <property type="match status" value="1"/>
</dbReference>
<organism evidence="12 13">
    <name type="scientific">Paenibacillus bovis</name>
    <dbReference type="NCBI Taxonomy" id="1616788"/>
    <lineage>
        <taxon>Bacteria</taxon>
        <taxon>Bacillati</taxon>
        <taxon>Bacillota</taxon>
        <taxon>Bacilli</taxon>
        <taxon>Bacillales</taxon>
        <taxon>Paenibacillaceae</taxon>
        <taxon>Paenibacillus</taxon>
    </lineage>
</organism>
<dbReference type="EMBL" id="CP013023">
    <property type="protein sequence ID" value="ANF95045.1"/>
    <property type="molecule type" value="Genomic_DNA"/>
</dbReference>
<evidence type="ECO:0000313" key="12">
    <source>
        <dbReference type="EMBL" id="ANF95045.1"/>
    </source>
</evidence>
<dbReference type="OrthoDB" id="9796461at2"/>
<comment type="subcellular location">
    <subcellularLocation>
        <location evidence="1">Cell membrane</location>
        <topology evidence="1">Multi-pass membrane protein</topology>
    </subcellularLocation>
</comment>
<evidence type="ECO:0000313" key="13">
    <source>
        <dbReference type="Proteomes" id="UP000078148"/>
    </source>
</evidence>
<gene>
    <name evidence="12" type="ORF">AR543_02665</name>
</gene>
<keyword evidence="3" id="KW-1003">Cell membrane</keyword>
<keyword evidence="6 10" id="KW-1133">Transmembrane helix</keyword>
<feature type="transmembrane region" description="Helical" evidence="10">
    <location>
        <begin position="37"/>
        <end position="59"/>
    </location>
</feature>
<evidence type="ECO:0000259" key="11">
    <source>
        <dbReference type="Pfam" id="PF01757"/>
    </source>
</evidence>
<feature type="transmembrane region" description="Helical" evidence="10">
    <location>
        <begin position="236"/>
        <end position="254"/>
    </location>
</feature>
<evidence type="ECO:0000256" key="5">
    <source>
        <dbReference type="ARBA" id="ARBA00022692"/>
    </source>
</evidence>
<feature type="transmembrane region" description="Helical" evidence="10">
    <location>
        <begin position="173"/>
        <end position="194"/>
    </location>
</feature>
<accession>A0A172ZBL6</accession>
<keyword evidence="13" id="KW-1185">Reference proteome</keyword>
<dbReference type="CDD" id="cd01840">
    <property type="entry name" value="SGNH_hydrolase_yrhL_like"/>
    <property type="match status" value="1"/>
</dbReference>
<dbReference type="SUPFAM" id="SSF52266">
    <property type="entry name" value="SGNH hydrolase"/>
    <property type="match status" value="1"/>
</dbReference>
<evidence type="ECO:0000256" key="3">
    <source>
        <dbReference type="ARBA" id="ARBA00022475"/>
    </source>
</evidence>
<dbReference type="GO" id="GO:0009103">
    <property type="term" value="P:lipopolysaccharide biosynthetic process"/>
    <property type="evidence" value="ECO:0007669"/>
    <property type="project" value="TreeGrafter"/>
</dbReference>
<dbReference type="Proteomes" id="UP000078148">
    <property type="component" value="Chromosome"/>
</dbReference>
<feature type="transmembrane region" description="Helical" evidence="10">
    <location>
        <begin position="80"/>
        <end position="97"/>
    </location>
</feature>
<name>A0A172ZBL6_9BACL</name>
<feature type="compositionally biased region" description="Low complexity" evidence="9">
    <location>
        <begin position="483"/>
        <end position="504"/>
    </location>
</feature>
<feature type="transmembrane region" description="Helical" evidence="10">
    <location>
        <begin position="150"/>
        <end position="166"/>
    </location>
</feature>
<keyword evidence="7 10" id="KW-0472">Membrane</keyword>
<evidence type="ECO:0000256" key="1">
    <source>
        <dbReference type="ARBA" id="ARBA00004651"/>
    </source>
</evidence>
<dbReference type="RefSeq" id="WP_060531623.1">
    <property type="nucleotide sequence ID" value="NZ_CP013023.1"/>
</dbReference>
<evidence type="ECO:0000256" key="9">
    <source>
        <dbReference type="SAM" id="MobiDB-lite"/>
    </source>
</evidence>
<keyword evidence="4 12" id="KW-0808">Transferase</keyword>
<evidence type="ECO:0000256" key="2">
    <source>
        <dbReference type="ARBA" id="ARBA00007400"/>
    </source>
</evidence>
<feature type="region of interest" description="Disordered" evidence="9">
    <location>
        <begin position="404"/>
        <end position="525"/>
    </location>
</feature>
<comment type="similarity">
    <text evidence="2">Belongs to the acyltransferase 3 family.</text>
</comment>